<keyword evidence="1" id="KW-0479">Metal-binding</keyword>
<name>A7S353_NEMVE</name>
<feature type="domain" description="RabBD" evidence="2">
    <location>
        <begin position="16"/>
        <end position="111"/>
    </location>
</feature>
<dbReference type="EMBL" id="DS469571">
    <property type="protein sequence ID" value="EDO41934.1"/>
    <property type="molecule type" value="Genomic_DNA"/>
</dbReference>
<evidence type="ECO:0000313" key="4">
    <source>
        <dbReference type="Proteomes" id="UP000001593"/>
    </source>
</evidence>
<accession>A7S353</accession>
<dbReference type="AlphaFoldDB" id="A7S353"/>
<dbReference type="HOGENOM" id="CLU_2127325_0_0_1"/>
<dbReference type="InterPro" id="IPR013083">
    <property type="entry name" value="Znf_RING/FYVE/PHD"/>
</dbReference>
<dbReference type="Gene3D" id="3.30.40.10">
    <property type="entry name" value="Zinc/RING finger domain, C3HC4 (zinc finger)"/>
    <property type="match status" value="1"/>
</dbReference>
<dbReference type="PhylomeDB" id="A7S353"/>
<dbReference type="PROSITE" id="PS50916">
    <property type="entry name" value="RABBD"/>
    <property type="match status" value="1"/>
</dbReference>
<dbReference type="GO" id="GO:0046872">
    <property type="term" value="F:metal ion binding"/>
    <property type="evidence" value="ECO:0007669"/>
    <property type="project" value="UniProtKB-KW"/>
</dbReference>
<dbReference type="SUPFAM" id="SSF57903">
    <property type="entry name" value="FYVE/PHD zinc finger"/>
    <property type="match status" value="1"/>
</dbReference>
<dbReference type="InterPro" id="IPR041282">
    <property type="entry name" value="FYVE_2"/>
</dbReference>
<evidence type="ECO:0000313" key="3">
    <source>
        <dbReference type="EMBL" id="EDO41934.1"/>
    </source>
</evidence>
<dbReference type="PANTHER" id="PTHR45729:SF1">
    <property type="entry name" value="DOUBLE C2-LIKE DOMAIN-CONTAINING PROTEIN ALPHA"/>
    <property type="match status" value="1"/>
</dbReference>
<dbReference type="Pfam" id="PF02318">
    <property type="entry name" value="FYVE_2"/>
    <property type="match status" value="1"/>
</dbReference>
<dbReference type="STRING" id="45351.A7S353"/>
<dbReference type="InParanoid" id="A7S353"/>
<proteinExistence type="predicted"/>
<dbReference type="GO" id="GO:0006886">
    <property type="term" value="P:intracellular protein transport"/>
    <property type="evidence" value="ECO:0007669"/>
    <property type="project" value="InterPro"/>
</dbReference>
<organism evidence="3 4">
    <name type="scientific">Nematostella vectensis</name>
    <name type="common">Starlet sea anemone</name>
    <dbReference type="NCBI Taxonomy" id="45351"/>
    <lineage>
        <taxon>Eukaryota</taxon>
        <taxon>Metazoa</taxon>
        <taxon>Cnidaria</taxon>
        <taxon>Anthozoa</taxon>
        <taxon>Hexacorallia</taxon>
        <taxon>Actiniaria</taxon>
        <taxon>Edwardsiidae</taxon>
        <taxon>Nematostella</taxon>
    </lineage>
</organism>
<feature type="non-terminal residue" evidence="3">
    <location>
        <position position="114"/>
    </location>
</feature>
<dbReference type="eggNOG" id="KOG1013">
    <property type="taxonomic scope" value="Eukaryota"/>
</dbReference>
<dbReference type="PANTHER" id="PTHR45729">
    <property type="entry name" value="RABPHILIN, ISOFORM A"/>
    <property type="match status" value="1"/>
</dbReference>
<dbReference type="InterPro" id="IPR010911">
    <property type="entry name" value="Rab_BD"/>
</dbReference>
<gene>
    <name evidence="3" type="ORF">NEMVEDRAFT_v1g102666</name>
</gene>
<dbReference type="InterPro" id="IPR011011">
    <property type="entry name" value="Znf_FYVE_PHD"/>
</dbReference>
<reference evidence="3 4" key="1">
    <citation type="journal article" date="2007" name="Science">
        <title>Sea anemone genome reveals ancestral eumetazoan gene repertoire and genomic organization.</title>
        <authorList>
            <person name="Putnam N.H."/>
            <person name="Srivastava M."/>
            <person name="Hellsten U."/>
            <person name="Dirks B."/>
            <person name="Chapman J."/>
            <person name="Salamov A."/>
            <person name="Terry A."/>
            <person name="Shapiro H."/>
            <person name="Lindquist E."/>
            <person name="Kapitonov V.V."/>
            <person name="Jurka J."/>
            <person name="Genikhovich G."/>
            <person name="Grigoriev I.V."/>
            <person name="Lucas S.M."/>
            <person name="Steele R.E."/>
            <person name="Finnerty J.R."/>
            <person name="Technau U."/>
            <person name="Martindale M.Q."/>
            <person name="Rokhsar D.S."/>
        </authorList>
    </citation>
    <scope>NUCLEOTIDE SEQUENCE [LARGE SCALE GENOMIC DNA]</scope>
    <source>
        <strain evidence="4">CH2 X CH6</strain>
    </source>
</reference>
<sequence length="114" mass="12969">RLNAGWSFHSGGPAKKPAKTTISEAEQEIIKNVIQRADRIQLQEEGRVGRLVEKLENLRNNAIGNGRDTCLLCASKFGLLKTIDKECDICEKVRISRRFLCSLIENVFYYVIMQ</sequence>
<evidence type="ECO:0000256" key="1">
    <source>
        <dbReference type="ARBA" id="ARBA00022723"/>
    </source>
</evidence>
<dbReference type="GO" id="GO:0031267">
    <property type="term" value="F:small GTPase binding"/>
    <property type="evidence" value="ECO:0007669"/>
    <property type="project" value="InterPro"/>
</dbReference>
<dbReference type="InterPro" id="IPR043566">
    <property type="entry name" value="Rabphilin/DOC2/Noc2"/>
</dbReference>
<keyword evidence="4" id="KW-1185">Reference proteome</keyword>
<dbReference type="Proteomes" id="UP000001593">
    <property type="component" value="Unassembled WGS sequence"/>
</dbReference>
<evidence type="ECO:0000259" key="2">
    <source>
        <dbReference type="PROSITE" id="PS50916"/>
    </source>
</evidence>
<protein>
    <recommendedName>
        <fullName evidence="2">RabBD domain-containing protein</fullName>
    </recommendedName>
</protein>